<comment type="caution">
    <text evidence="2">The sequence shown here is derived from an EMBL/GenBank/DDBJ whole genome shotgun (WGS) entry which is preliminary data.</text>
</comment>
<dbReference type="PATRIC" id="fig|178901.15.peg.1756"/>
<accession>A0A149VHQ9</accession>
<sequence length="146" mass="15773">MKKIVLSALLMLGLHSAAMAETYTFTPDDFTYITVHDVAKIAPVVMDETGKPKTVFLKIPKGNILPPPGVEKGYRVFTVISGPVFWGDGDVVDPAKEKRLPAGSVIVVPPMKGHHWVAAREGDILMQGVVVPDKTFVPVIANKIAN</sequence>
<reference evidence="2 3" key="1">
    <citation type="submission" date="2015-06" db="EMBL/GenBank/DDBJ databases">
        <title>Improved classification and identification of acetic acid bacteria using matrix-assisted laser desorption/ionization time-of-flight mass spectrometry; Gluconobacter nephelii and Gluconobacter uchimurae are later heterotypic synonyms of Gluconobacter japonicus and Gluconobacter oxydans, respectively.</title>
        <authorList>
            <person name="Li L."/>
            <person name="Cleenwerck I."/>
            <person name="De Vuyst L."/>
            <person name="Vandamme P."/>
        </authorList>
    </citation>
    <scope>NUCLEOTIDE SEQUENCE [LARGE SCALE GENOMIC DNA]</scope>
    <source>
        <strain evidence="2 3">LMG 1604</strain>
    </source>
</reference>
<dbReference type="Proteomes" id="UP000075538">
    <property type="component" value="Unassembled WGS sequence"/>
</dbReference>
<dbReference type="InterPro" id="IPR014710">
    <property type="entry name" value="RmlC-like_jellyroll"/>
</dbReference>
<evidence type="ECO:0000256" key="1">
    <source>
        <dbReference type="SAM" id="SignalP"/>
    </source>
</evidence>
<gene>
    <name evidence="2" type="ORF">AD953_01265</name>
</gene>
<protein>
    <recommendedName>
        <fullName evidence="4">Cupin type-1 domain-containing protein</fullName>
    </recommendedName>
</protein>
<evidence type="ECO:0000313" key="2">
    <source>
        <dbReference type="EMBL" id="KXV79718.1"/>
    </source>
</evidence>
<proteinExistence type="predicted"/>
<evidence type="ECO:0008006" key="4">
    <source>
        <dbReference type="Google" id="ProtNLM"/>
    </source>
</evidence>
<keyword evidence="1" id="KW-0732">Signal</keyword>
<dbReference type="AlphaFoldDB" id="A0A149VHQ9"/>
<feature type="chain" id="PRO_5007557387" description="Cupin type-1 domain-containing protein" evidence="1">
    <location>
        <begin position="21"/>
        <end position="146"/>
    </location>
</feature>
<feature type="signal peptide" evidence="1">
    <location>
        <begin position="1"/>
        <end position="20"/>
    </location>
</feature>
<dbReference type="EMBL" id="LHZZ01000192">
    <property type="protein sequence ID" value="KXV79718.1"/>
    <property type="molecule type" value="Genomic_DNA"/>
</dbReference>
<evidence type="ECO:0000313" key="3">
    <source>
        <dbReference type="Proteomes" id="UP000075538"/>
    </source>
</evidence>
<dbReference type="Gene3D" id="2.60.120.10">
    <property type="entry name" value="Jelly Rolls"/>
    <property type="match status" value="1"/>
</dbReference>
<dbReference type="SUPFAM" id="SSF51182">
    <property type="entry name" value="RmlC-like cupins"/>
    <property type="match status" value="1"/>
</dbReference>
<dbReference type="RefSeq" id="WP_061490112.1">
    <property type="nucleotide sequence ID" value="NZ_LHZZ01000192.1"/>
</dbReference>
<dbReference type="InterPro" id="IPR011051">
    <property type="entry name" value="RmlC_Cupin_sf"/>
</dbReference>
<organism evidence="2 3">
    <name type="scientific">Acetobacter malorum</name>
    <dbReference type="NCBI Taxonomy" id="178901"/>
    <lineage>
        <taxon>Bacteria</taxon>
        <taxon>Pseudomonadati</taxon>
        <taxon>Pseudomonadota</taxon>
        <taxon>Alphaproteobacteria</taxon>
        <taxon>Acetobacterales</taxon>
        <taxon>Acetobacteraceae</taxon>
        <taxon>Acetobacter</taxon>
    </lineage>
</organism>
<name>A0A149VHQ9_9PROT</name>